<dbReference type="Pfam" id="PF00111">
    <property type="entry name" value="Fer2"/>
    <property type="match status" value="1"/>
</dbReference>
<dbReference type="PROSITE" id="PS51085">
    <property type="entry name" value="2FE2S_FER_2"/>
    <property type="match status" value="1"/>
</dbReference>
<feature type="domain" description="2Fe-2S ferredoxin-type" evidence="6">
    <location>
        <begin position="1"/>
        <end position="73"/>
    </location>
</feature>
<evidence type="ECO:0000256" key="4">
    <source>
        <dbReference type="ARBA" id="ARBA00023004"/>
    </source>
</evidence>
<dbReference type="Gene3D" id="3.10.20.30">
    <property type="match status" value="1"/>
</dbReference>
<evidence type="ECO:0000256" key="1">
    <source>
        <dbReference type="ARBA" id="ARBA00022714"/>
    </source>
</evidence>
<dbReference type="SUPFAM" id="SSF47741">
    <property type="entry name" value="CO dehydrogenase ISP C-domain like"/>
    <property type="match status" value="1"/>
</dbReference>
<keyword evidence="4" id="KW-0408">Iron</keyword>
<keyword evidence="1" id="KW-0001">2Fe-2S</keyword>
<evidence type="ECO:0000256" key="2">
    <source>
        <dbReference type="ARBA" id="ARBA00022723"/>
    </source>
</evidence>
<evidence type="ECO:0000313" key="8">
    <source>
        <dbReference type="Proteomes" id="UP000078396"/>
    </source>
</evidence>
<organism evidence="7 8">
    <name type="scientific">Mycolicibacterium iranicum</name>
    <name type="common">Mycobacterium iranicum</name>
    <dbReference type="NCBI Taxonomy" id="912594"/>
    <lineage>
        <taxon>Bacteria</taxon>
        <taxon>Bacillati</taxon>
        <taxon>Actinomycetota</taxon>
        <taxon>Actinomycetes</taxon>
        <taxon>Mycobacteriales</taxon>
        <taxon>Mycobacteriaceae</taxon>
        <taxon>Mycolicibacterium</taxon>
    </lineage>
</organism>
<dbReference type="InterPro" id="IPR002888">
    <property type="entry name" value="2Fe-2S-bd"/>
</dbReference>
<dbReference type="AlphaFoldDB" id="A0A178LQ94"/>
<proteinExistence type="predicted"/>
<protein>
    <recommendedName>
        <fullName evidence="6">2Fe-2S ferredoxin-type domain-containing protein</fullName>
    </recommendedName>
</protein>
<dbReference type="Proteomes" id="UP000078396">
    <property type="component" value="Unassembled WGS sequence"/>
</dbReference>
<evidence type="ECO:0000256" key="3">
    <source>
        <dbReference type="ARBA" id="ARBA00023002"/>
    </source>
</evidence>
<dbReference type="Gene3D" id="1.10.150.120">
    <property type="entry name" value="[2Fe-2S]-binding domain"/>
    <property type="match status" value="1"/>
</dbReference>
<accession>A0A178LQ94</accession>
<dbReference type="GO" id="GO:0046872">
    <property type="term" value="F:metal ion binding"/>
    <property type="evidence" value="ECO:0007669"/>
    <property type="project" value="UniProtKB-KW"/>
</dbReference>
<evidence type="ECO:0000313" key="7">
    <source>
        <dbReference type="EMBL" id="OAN35151.1"/>
    </source>
</evidence>
<gene>
    <name evidence="7" type="ORF">A4X20_26340</name>
</gene>
<reference evidence="7 8" key="1">
    <citation type="submission" date="2016-04" db="EMBL/GenBank/DDBJ databases">
        <title>Draft Genome Sequences of Staphylococcus capitis Strain H36, S. capitis Strain H65, S. cohnii Strain H62, S. hominis Strain H69, Mycobacterium iranicum Strain H39, Plantibacter sp. Strain H53, Pseudomonas oryzihabitans Strain H72, and Microbacterium sp. Strain H83, isolated from residential settings.</title>
        <authorList>
            <person name="Lymperopoulou D."/>
            <person name="Adams R.I."/>
            <person name="Lindow S."/>
            <person name="Coil D.A."/>
            <person name="Jospin G."/>
            <person name="Eisen J.A."/>
        </authorList>
    </citation>
    <scope>NUCLEOTIDE SEQUENCE [LARGE SCALE GENOMIC DNA]</scope>
    <source>
        <strain evidence="7 8">H39</strain>
    </source>
</reference>
<dbReference type="InterPro" id="IPR036010">
    <property type="entry name" value="2Fe-2S_ferredoxin-like_sf"/>
</dbReference>
<sequence length="165" mass="17512">MVVNGTTVGRTVAPRTLLVDFLREDLRLTGTKVSCELQVCGVCTVLVDNRPVSACTFLAVDADGARVRTVEGLAEEGAPNQLQEAFIDHHALQCGFCTPGFLMMSTALLESAEAPLDRAEIVEHLGGNICRCTGYQPIIDAVADVAAKLPPCTVRRNGANGIRSS</sequence>
<evidence type="ECO:0000259" key="6">
    <source>
        <dbReference type="PROSITE" id="PS51085"/>
    </source>
</evidence>
<dbReference type="GO" id="GO:0051537">
    <property type="term" value="F:2 iron, 2 sulfur cluster binding"/>
    <property type="evidence" value="ECO:0007669"/>
    <property type="project" value="UniProtKB-KW"/>
</dbReference>
<name>A0A178LQ94_MYCIR</name>
<comment type="caution">
    <text evidence="7">The sequence shown here is derived from an EMBL/GenBank/DDBJ whole genome shotgun (WGS) entry which is preliminary data.</text>
</comment>
<dbReference type="EMBL" id="LWCS01000040">
    <property type="protein sequence ID" value="OAN35151.1"/>
    <property type="molecule type" value="Genomic_DNA"/>
</dbReference>
<keyword evidence="3" id="KW-0560">Oxidoreductase</keyword>
<dbReference type="Pfam" id="PF01799">
    <property type="entry name" value="Fer2_2"/>
    <property type="match status" value="1"/>
</dbReference>
<dbReference type="PANTHER" id="PTHR44379">
    <property type="entry name" value="OXIDOREDUCTASE WITH IRON-SULFUR SUBUNIT"/>
    <property type="match status" value="1"/>
</dbReference>
<dbReference type="InterPro" id="IPR001041">
    <property type="entry name" value="2Fe-2S_ferredoxin-type"/>
</dbReference>
<dbReference type="InterPro" id="IPR012675">
    <property type="entry name" value="Beta-grasp_dom_sf"/>
</dbReference>
<dbReference type="GO" id="GO:0016491">
    <property type="term" value="F:oxidoreductase activity"/>
    <property type="evidence" value="ECO:0007669"/>
    <property type="project" value="UniProtKB-KW"/>
</dbReference>
<dbReference type="PANTHER" id="PTHR44379:SF5">
    <property type="entry name" value="OXIDOREDUCTASE WITH IRON-SULFUR SUBUNIT"/>
    <property type="match status" value="1"/>
</dbReference>
<keyword evidence="2" id="KW-0479">Metal-binding</keyword>
<dbReference type="SUPFAM" id="SSF54292">
    <property type="entry name" value="2Fe-2S ferredoxin-like"/>
    <property type="match status" value="1"/>
</dbReference>
<dbReference type="InterPro" id="IPR051452">
    <property type="entry name" value="Diverse_Oxidoreductases"/>
</dbReference>
<keyword evidence="5" id="KW-0411">Iron-sulfur</keyword>
<evidence type="ECO:0000256" key="5">
    <source>
        <dbReference type="ARBA" id="ARBA00023014"/>
    </source>
</evidence>
<dbReference type="OrthoDB" id="159930at2"/>
<dbReference type="InterPro" id="IPR036884">
    <property type="entry name" value="2Fe-2S-bd_dom_sf"/>
</dbReference>